<dbReference type="HAMAP" id="MF_00274">
    <property type="entry name" value="DNA_YbaB_EbfC"/>
    <property type="match status" value="1"/>
</dbReference>
<dbReference type="PANTHER" id="PTHR33449">
    <property type="entry name" value="NUCLEOID-ASSOCIATED PROTEIN YBAB"/>
    <property type="match status" value="1"/>
</dbReference>
<comment type="subunit">
    <text evidence="2">Homodimer.</text>
</comment>
<comment type="similarity">
    <text evidence="2">Belongs to the YbaB/EbfC family.</text>
</comment>
<dbReference type="NCBIfam" id="TIGR00103">
    <property type="entry name" value="DNA_YbaB_EbfC"/>
    <property type="match status" value="1"/>
</dbReference>
<keyword evidence="1 2" id="KW-0238">DNA-binding</keyword>
<dbReference type="Proteomes" id="UP001428817">
    <property type="component" value="Unassembled WGS sequence"/>
</dbReference>
<dbReference type="EMBL" id="BAABJP010000001">
    <property type="protein sequence ID" value="GAA5144754.1"/>
    <property type="molecule type" value="Genomic_DNA"/>
</dbReference>
<accession>A0ABP9PDF9</accession>
<comment type="subcellular location">
    <subcellularLocation>
        <location evidence="2">Cytoplasm</location>
        <location evidence="2">Nucleoid</location>
    </subcellularLocation>
</comment>
<comment type="caution">
    <text evidence="4">The sequence shown here is derived from an EMBL/GenBank/DDBJ whole genome shotgun (WGS) entry which is preliminary data.</text>
</comment>
<evidence type="ECO:0000256" key="1">
    <source>
        <dbReference type="ARBA" id="ARBA00023125"/>
    </source>
</evidence>
<dbReference type="Pfam" id="PF02575">
    <property type="entry name" value="YbaB_DNA_bd"/>
    <property type="match status" value="1"/>
</dbReference>
<keyword evidence="3" id="KW-0175">Coiled coil</keyword>
<organism evidence="4 5">
    <name type="scientific">Pseudonocardia eucalypti</name>
    <dbReference type="NCBI Taxonomy" id="648755"/>
    <lineage>
        <taxon>Bacteria</taxon>
        <taxon>Bacillati</taxon>
        <taxon>Actinomycetota</taxon>
        <taxon>Actinomycetes</taxon>
        <taxon>Pseudonocardiales</taxon>
        <taxon>Pseudonocardiaceae</taxon>
        <taxon>Pseudonocardia</taxon>
    </lineage>
</organism>
<evidence type="ECO:0000313" key="5">
    <source>
        <dbReference type="Proteomes" id="UP001428817"/>
    </source>
</evidence>
<evidence type="ECO:0000256" key="2">
    <source>
        <dbReference type="HAMAP-Rule" id="MF_00274"/>
    </source>
</evidence>
<dbReference type="SUPFAM" id="SSF82607">
    <property type="entry name" value="YbaB-like"/>
    <property type="match status" value="1"/>
</dbReference>
<name>A0ABP9PDF9_9PSEU</name>
<evidence type="ECO:0000313" key="4">
    <source>
        <dbReference type="EMBL" id="GAA5144754.1"/>
    </source>
</evidence>
<reference evidence="5" key="1">
    <citation type="journal article" date="2019" name="Int. J. Syst. Evol. Microbiol.">
        <title>The Global Catalogue of Microorganisms (GCM) 10K type strain sequencing project: providing services to taxonomists for standard genome sequencing and annotation.</title>
        <authorList>
            <consortium name="The Broad Institute Genomics Platform"/>
            <consortium name="The Broad Institute Genome Sequencing Center for Infectious Disease"/>
            <person name="Wu L."/>
            <person name="Ma J."/>
        </authorList>
    </citation>
    <scope>NUCLEOTIDE SEQUENCE [LARGE SCALE GENOMIC DNA]</scope>
    <source>
        <strain evidence="5">JCM 18303</strain>
    </source>
</reference>
<proteinExistence type="inferred from homology"/>
<comment type="function">
    <text evidence="2">Binds to DNA and alters its conformation. May be involved in regulation of gene expression, nucleoid organization and DNA protection.</text>
</comment>
<dbReference type="InterPro" id="IPR036894">
    <property type="entry name" value="YbaB-like_sf"/>
</dbReference>
<dbReference type="PANTHER" id="PTHR33449:SF1">
    <property type="entry name" value="NUCLEOID-ASSOCIATED PROTEIN YBAB"/>
    <property type="match status" value="1"/>
</dbReference>
<protein>
    <recommendedName>
        <fullName evidence="2">Nucleoid-associated protein GCM10023321_01640</fullName>
    </recommendedName>
</protein>
<dbReference type="Gene3D" id="3.30.1310.10">
    <property type="entry name" value="Nucleoid-associated protein YbaB-like domain"/>
    <property type="match status" value="1"/>
</dbReference>
<keyword evidence="5" id="KW-1185">Reference proteome</keyword>
<evidence type="ECO:0000256" key="3">
    <source>
        <dbReference type="SAM" id="Coils"/>
    </source>
</evidence>
<keyword evidence="2" id="KW-0963">Cytoplasm</keyword>
<feature type="coiled-coil region" evidence="3">
    <location>
        <begin position="25"/>
        <end position="52"/>
    </location>
</feature>
<sequence>MAGSSDTAMTGAITLDGMRPGQPDMNLILQQAQKMQRQLADAQAELAETEVVGQAGNGLVRITRTAAGEFRKVEIDPKVVDADDVETLQDLVLGAIEDADRAAKELQEQKLGGVTGGLGQLAGGLGLPGLE</sequence>
<dbReference type="InterPro" id="IPR004401">
    <property type="entry name" value="YbaB/EbfC"/>
</dbReference>
<gene>
    <name evidence="4" type="ORF">GCM10023321_01640</name>
</gene>